<proteinExistence type="predicted"/>
<gene>
    <name evidence="2" type="ORF">HDC05638</name>
</gene>
<reference evidence="2" key="1">
    <citation type="journal article" date="2003" name="Genome Biol.">
        <title>An integrated gene annotation and transcriptional profiling approach towards the full gene content of the Drosophila genome.</title>
        <authorList>
            <person name="Hild M."/>
            <person name="Beckmann B."/>
            <person name="Haas S.A."/>
            <person name="Koch B."/>
            <person name="Solovyev V."/>
            <person name="Busold C."/>
            <person name="Fellenberg K."/>
            <person name="Boutros M."/>
            <person name="Vingron M."/>
            <person name="Sauer F."/>
            <person name="Hoheisel J.D."/>
            <person name="Paro R."/>
        </authorList>
    </citation>
    <scope>NUCLEOTIDE SEQUENCE</scope>
</reference>
<organism evidence="2">
    <name type="scientific">Drosophila melanogaster</name>
    <name type="common">Fruit fly</name>
    <dbReference type="NCBI Taxonomy" id="7227"/>
    <lineage>
        <taxon>Eukaryota</taxon>
        <taxon>Metazoa</taxon>
        <taxon>Ecdysozoa</taxon>
        <taxon>Arthropoda</taxon>
        <taxon>Hexapoda</taxon>
        <taxon>Insecta</taxon>
        <taxon>Pterygota</taxon>
        <taxon>Neoptera</taxon>
        <taxon>Endopterygota</taxon>
        <taxon>Diptera</taxon>
        <taxon>Brachycera</taxon>
        <taxon>Muscomorpha</taxon>
        <taxon>Ephydroidea</taxon>
        <taxon>Drosophilidae</taxon>
        <taxon>Drosophila</taxon>
        <taxon>Sophophora</taxon>
    </lineage>
</organism>
<sequence length="104" mass="11532">MSCCVELSVCWLLVGCKLLVHWEKSGQQCISYSLEIAAPRYPCSADAFHSPRRDDSDCDVPQISMRDTGAGSRMQDFVAQLLVLNTFRTFSSVVSFNADLPHAT</sequence>
<dbReference type="AlphaFoldDB" id="Q6IGR3"/>
<evidence type="ECO:0000313" key="2">
    <source>
        <dbReference type="EMBL" id="DAA02401.1"/>
    </source>
</evidence>
<feature type="chain" id="PRO_5004275794" evidence="1">
    <location>
        <begin position="28"/>
        <end position="104"/>
    </location>
</feature>
<name>Q6IGR3_DROME</name>
<accession>Q6IGR3</accession>
<protein>
    <submittedName>
        <fullName evidence="2">HDC05638</fullName>
    </submittedName>
</protein>
<keyword evidence="1" id="KW-0732">Signal</keyword>
<evidence type="ECO:0000256" key="1">
    <source>
        <dbReference type="SAM" id="SignalP"/>
    </source>
</evidence>
<dbReference type="EMBL" id="BK003703">
    <property type="protein sequence ID" value="DAA02401.1"/>
    <property type="molecule type" value="Genomic_DNA"/>
</dbReference>
<feature type="signal peptide" evidence="1">
    <location>
        <begin position="1"/>
        <end position="27"/>
    </location>
</feature>